<dbReference type="Gene3D" id="3.40.50.300">
    <property type="entry name" value="P-loop containing nucleotide triphosphate hydrolases"/>
    <property type="match status" value="1"/>
</dbReference>
<comment type="caution">
    <text evidence="3">The sequence shown here is derived from an EMBL/GenBank/DDBJ whole genome shotgun (WGS) entry which is preliminary data.</text>
</comment>
<dbReference type="AlphaFoldDB" id="A0A645IK49"/>
<reference evidence="3" key="1">
    <citation type="submission" date="2019-08" db="EMBL/GenBank/DDBJ databases">
        <authorList>
            <person name="Kucharzyk K."/>
            <person name="Murdoch R.W."/>
            <person name="Higgins S."/>
            <person name="Loffler F."/>
        </authorList>
    </citation>
    <scope>NUCLEOTIDE SEQUENCE</scope>
</reference>
<sequence length="123" mass="13859">MVAITKALVQEPELLLLDEPTSHLDIALQIQILNLVQQLNDELGLTVMMIIHDLNLAGEYCDELILMNKGKIKEKGLPEYVLTYSNIEEVYGTVVFTQPNPLSGRPAIFLVSKRILNSINKER</sequence>
<dbReference type="SUPFAM" id="SSF52540">
    <property type="entry name" value="P-loop containing nucleoside triphosphate hydrolases"/>
    <property type="match status" value="1"/>
</dbReference>
<keyword evidence="2" id="KW-1278">Translocase</keyword>
<dbReference type="PANTHER" id="PTHR42794">
    <property type="entry name" value="HEMIN IMPORT ATP-BINDING PROTEIN HMUV"/>
    <property type="match status" value="1"/>
</dbReference>
<name>A0A645IK49_9ZZZZ</name>
<protein>
    <submittedName>
        <fullName evidence="3">Iron(3+)-hydroxamate import ATP-binding protein FhuC</fullName>
    </submittedName>
</protein>
<evidence type="ECO:0000313" key="3">
    <source>
        <dbReference type="EMBL" id="MPN51675.1"/>
    </source>
</evidence>
<keyword evidence="3" id="KW-0067">ATP-binding</keyword>
<dbReference type="PANTHER" id="PTHR42794:SF1">
    <property type="entry name" value="HEMIN IMPORT ATP-BINDING PROTEIN HMUV"/>
    <property type="match status" value="1"/>
</dbReference>
<keyword evidence="1" id="KW-0813">Transport</keyword>
<evidence type="ECO:0000256" key="1">
    <source>
        <dbReference type="ARBA" id="ARBA00022448"/>
    </source>
</evidence>
<accession>A0A645IK49</accession>
<proteinExistence type="predicted"/>
<keyword evidence="3" id="KW-0547">Nucleotide-binding</keyword>
<dbReference type="EMBL" id="VSSQ01117028">
    <property type="protein sequence ID" value="MPN51675.1"/>
    <property type="molecule type" value="Genomic_DNA"/>
</dbReference>
<gene>
    <name evidence="3" type="primary">fhuC_9</name>
    <name evidence="3" type="ORF">SDC9_199324</name>
</gene>
<organism evidence="3">
    <name type="scientific">bioreactor metagenome</name>
    <dbReference type="NCBI Taxonomy" id="1076179"/>
    <lineage>
        <taxon>unclassified sequences</taxon>
        <taxon>metagenomes</taxon>
        <taxon>ecological metagenomes</taxon>
    </lineage>
</organism>
<dbReference type="GO" id="GO:0005524">
    <property type="term" value="F:ATP binding"/>
    <property type="evidence" value="ECO:0007669"/>
    <property type="project" value="UniProtKB-KW"/>
</dbReference>
<evidence type="ECO:0000256" key="2">
    <source>
        <dbReference type="ARBA" id="ARBA00022967"/>
    </source>
</evidence>
<dbReference type="InterPro" id="IPR027417">
    <property type="entry name" value="P-loop_NTPase"/>
</dbReference>